<reference evidence="1 2" key="2">
    <citation type="journal article" date="2022" name="Mol. Ecol. Resour.">
        <title>The genomes of chicory, endive, great burdock and yacon provide insights into Asteraceae paleo-polyploidization history and plant inulin production.</title>
        <authorList>
            <person name="Fan W."/>
            <person name="Wang S."/>
            <person name="Wang H."/>
            <person name="Wang A."/>
            <person name="Jiang F."/>
            <person name="Liu H."/>
            <person name="Zhao H."/>
            <person name="Xu D."/>
            <person name="Zhang Y."/>
        </authorList>
    </citation>
    <scope>NUCLEOTIDE SEQUENCE [LARGE SCALE GENOMIC DNA]</scope>
    <source>
        <strain evidence="2">cv. Punajuju</strain>
        <tissue evidence="1">Leaves</tissue>
    </source>
</reference>
<protein>
    <submittedName>
        <fullName evidence="1">Uncharacterized protein</fullName>
    </submittedName>
</protein>
<proteinExistence type="predicted"/>
<keyword evidence="2" id="KW-1185">Reference proteome</keyword>
<name>A0ACB9BQQ7_CICIN</name>
<reference evidence="2" key="1">
    <citation type="journal article" date="2022" name="Mol. Ecol. Resour.">
        <title>The genomes of chicory, endive, great burdock and yacon provide insights into Asteraceae palaeo-polyploidization history and plant inulin production.</title>
        <authorList>
            <person name="Fan W."/>
            <person name="Wang S."/>
            <person name="Wang H."/>
            <person name="Wang A."/>
            <person name="Jiang F."/>
            <person name="Liu H."/>
            <person name="Zhao H."/>
            <person name="Xu D."/>
            <person name="Zhang Y."/>
        </authorList>
    </citation>
    <scope>NUCLEOTIDE SEQUENCE [LARGE SCALE GENOMIC DNA]</scope>
    <source>
        <strain evidence="2">cv. Punajuju</strain>
    </source>
</reference>
<dbReference type="EMBL" id="CM042014">
    <property type="protein sequence ID" value="KAI3724323.1"/>
    <property type="molecule type" value="Genomic_DNA"/>
</dbReference>
<accession>A0ACB9BQQ7</accession>
<evidence type="ECO:0000313" key="2">
    <source>
        <dbReference type="Proteomes" id="UP001055811"/>
    </source>
</evidence>
<organism evidence="1 2">
    <name type="scientific">Cichorium intybus</name>
    <name type="common">Chicory</name>
    <dbReference type="NCBI Taxonomy" id="13427"/>
    <lineage>
        <taxon>Eukaryota</taxon>
        <taxon>Viridiplantae</taxon>
        <taxon>Streptophyta</taxon>
        <taxon>Embryophyta</taxon>
        <taxon>Tracheophyta</taxon>
        <taxon>Spermatophyta</taxon>
        <taxon>Magnoliopsida</taxon>
        <taxon>eudicotyledons</taxon>
        <taxon>Gunneridae</taxon>
        <taxon>Pentapetalae</taxon>
        <taxon>asterids</taxon>
        <taxon>campanulids</taxon>
        <taxon>Asterales</taxon>
        <taxon>Asteraceae</taxon>
        <taxon>Cichorioideae</taxon>
        <taxon>Cichorieae</taxon>
        <taxon>Cichoriinae</taxon>
        <taxon>Cichorium</taxon>
    </lineage>
</organism>
<evidence type="ECO:0000313" key="1">
    <source>
        <dbReference type="EMBL" id="KAI3724323.1"/>
    </source>
</evidence>
<dbReference type="Proteomes" id="UP001055811">
    <property type="component" value="Linkage Group LG06"/>
</dbReference>
<gene>
    <name evidence="1" type="ORF">L2E82_36095</name>
</gene>
<sequence length="295" mass="30789">MIESTVSPMNPDTNSPSGFSKRKPGRPPKLRYGSGLGVQGQIPNVQSDNTDVSPHQPQFQYQGGSEPVSASLAPGNEIVAVPLLPTTENSAAPPKRGRGRPPKIHAATGHVTGSDGVGNQGVETGSGPPASNTKMMSEPIGGNGGRVKRGRGRPRRIGIGPVTAPLSGNVVRPRGRPKKSGRPNVAVNCGVGGSGLGSRRSGRPSAVDTAKLIGKRVGRPNKVGAGTAVLVTDPRQLVVYQELNTKYELLESKVKQVVNVIKPCIDGDNGNHALEMLQELEDLIGTNTNAHFPQN</sequence>
<comment type="caution">
    <text evidence="1">The sequence shown here is derived from an EMBL/GenBank/DDBJ whole genome shotgun (WGS) entry which is preliminary data.</text>
</comment>